<proteinExistence type="inferred from homology"/>
<evidence type="ECO:0000256" key="5">
    <source>
        <dbReference type="ARBA" id="ARBA00022603"/>
    </source>
</evidence>
<feature type="transmembrane region" description="Helical" evidence="19">
    <location>
        <begin position="168"/>
        <end position="189"/>
    </location>
</feature>
<keyword evidence="11 19" id="KW-1133">Transmembrane helix</keyword>
<dbReference type="Pfam" id="PF06750">
    <property type="entry name" value="A24_N_bact"/>
    <property type="match status" value="1"/>
</dbReference>
<evidence type="ECO:0000256" key="13">
    <source>
        <dbReference type="ARBA" id="ARBA00023268"/>
    </source>
</evidence>
<keyword evidence="7 18" id="KW-0808">Transferase</keyword>
<comment type="catalytic activity">
    <reaction evidence="14 18">
        <text>Typically cleaves a -Gly-|-Phe- bond to release an N-terminal, basic peptide of 5-8 residues from type IV prepilin, and then N-methylates the new N-terminal amino group, the methyl donor being S-adenosyl-L-methionine.</text>
        <dbReference type="EC" id="3.4.23.43"/>
    </reaction>
</comment>
<dbReference type="InterPro" id="IPR050882">
    <property type="entry name" value="Prepilin_peptidase/N-MTase"/>
</dbReference>
<feature type="transmembrane region" description="Helical" evidence="19">
    <location>
        <begin position="246"/>
        <end position="265"/>
    </location>
</feature>
<accession>A0A363UMD4</accession>
<name>A0A363UMD4_9GAMM</name>
<keyword evidence="4" id="KW-0997">Cell inner membrane</keyword>
<dbReference type="GO" id="GO:0005886">
    <property type="term" value="C:plasma membrane"/>
    <property type="evidence" value="ECO:0007669"/>
    <property type="project" value="UniProtKB-SubCell"/>
</dbReference>
<keyword evidence="12 19" id="KW-0472">Membrane</keyword>
<evidence type="ECO:0000313" key="22">
    <source>
        <dbReference type="EMBL" id="PWN56573.1"/>
    </source>
</evidence>
<protein>
    <recommendedName>
        <fullName evidence="16 18">Prepilin leader peptidase/N-methyltransferase</fullName>
        <ecNumber evidence="18">2.1.1.-</ecNumber>
        <ecNumber evidence="15 18">3.4.23.43</ecNumber>
    </recommendedName>
</protein>
<keyword evidence="10 18" id="KW-0378">Hydrolase</keyword>
<feature type="transmembrane region" description="Helical" evidence="19">
    <location>
        <begin position="6"/>
        <end position="22"/>
    </location>
</feature>
<evidence type="ECO:0000256" key="6">
    <source>
        <dbReference type="ARBA" id="ARBA00022670"/>
    </source>
</evidence>
<dbReference type="InterPro" id="IPR010627">
    <property type="entry name" value="Prepilin_pept_A24_N"/>
</dbReference>
<organism evidence="22 23">
    <name type="scientific">Abyssibacter profundi</name>
    <dbReference type="NCBI Taxonomy" id="2182787"/>
    <lineage>
        <taxon>Bacteria</taxon>
        <taxon>Pseudomonadati</taxon>
        <taxon>Pseudomonadota</taxon>
        <taxon>Gammaproteobacteria</taxon>
        <taxon>Chromatiales</taxon>
        <taxon>Oceanococcaceae</taxon>
        <taxon>Abyssibacter</taxon>
    </lineage>
</organism>
<dbReference type="EC" id="3.4.23.43" evidence="15 18"/>
<feature type="transmembrane region" description="Helical" evidence="19">
    <location>
        <begin position="201"/>
        <end position="234"/>
    </location>
</feature>
<evidence type="ECO:0000256" key="11">
    <source>
        <dbReference type="ARBA" id="ARBA00022989"/>
    </source>
</evidence>
<dbReference type="EC" id="2.1.1.-" evidence="18"/>
<keyword evidence="6 18" id="KW-0645">Protease</keyword>
<dbReference type="Gene3D" id="1.20.120.1220">
    <property type="match status" value="1"/>
</dbReference>
<feature type="transmembrane region" description="Helical" evidence="19">
    <location>
        <begin position="144"/>
        <end position="162"/>
    </location>
</feature>
<evidence type="ECO:0000256" key="12">
    <source>
        <dbReference type="ARBA" id="ARBA00023136"/>
    </source>
</evidence>
<dbReference type="Pfam" id="PF01478">
    <property type="entry name" value="Peptidase_A24"/>
    <property type="match status" value="1"/>
</dbReference>
<dbReference type="Proteomes" id="UP000251800">
    <property type="component" value="Unassembled WGS sequence"/>
</dbReference>
<dbReference type="GO" id="GO:0006465">
    <property type="term" value="P:signal peptide processing"/>
    <property type="evidence" value="ECO:0007669"/>
    <property type="project" value="TreeGrafter"/>
</dbReference>
<evidence type="ECO:0000256" key="18">
    <source>
        <dbReference type="RuleBase" id="RU003794"/>
    </source>
</evidence>
<keyword evidence="9 18" id="KW-0812">Transmembrane</keyword>
<evidence type="ECO:0000256" key="7">
    <source>
        <dbReference type="ARBA" id="ARBA00022679"/>
    </source>
</evidence>
<sequence>MTTVGVLSLLVGSFLNVVIHRLPQMMQAGWRQECHLLLELPEAPAPSVSLLRPGSHCPGCQRPIAWYDNIPVVSYLLLRGRCRGCDQSISLRYPLVELLTAVLSVLVAWQLGFGLMGGAAIALTWGLVALSGIDLDHQLLPDSLTLPALWAGLLLSVFGGWVSPADAIIGAAAGYLSLWLVFHAFRLLTGKEGMGHGDFKLLAVFGAWLGWDSLPLIILLSSVVGAVLGGVLMASGALRRDQPMPFGPFIAAAGWIAMLWGDAIWQSYLSFAGLQTG</sequence>
<dbReference type="AlphaFoldDB" id="A0A363UMD4"/>
<evidence type="ECO:0000256" key="8">
    <source>
        <dbReference type="ARBA" id="ARBA00022691"/>
    </source>
</evidence>
<reference evidence="22 23" key="1">
    <citation type="submission" date="2018-05" db="EMBL/GenBank/DDBJ databases">
        <title>Abyssibacter profundi OUC007T gen. nov., sp. nov, a marine bacterium isolated from seawater of the Mariana Trench.</title>
        <authorList>
            <person name="Zhou S."/>
        </authorList>
    </citation>
    <scope>NUCLEOTIDE SEQUENCE [LARGE SCALE GENOMIC DNA]</scope>
    <source>
        <strain evidence="22 23">OUC007</strain>
    </source>
</reference>
<dbReference type="InterPro" id="IPR000045">
    <property type="entry name" value="Prepilin_IV_endopep_pep"/>
</dbReference>
<dbReference type="PANTHER" id="PTHR30487:SF0">
    <property type="entry name" value="PREPILIN LEADER PEPTIDASE_N-METHYLTRANSFERASE-RELATED"/>
    <property type="match status" value="1"/>
</dbReference>
<evidence type="ECO:0000256" key="16">
    <source>
        <dbReference type="ARBA" id="ARBA00071870"/>
    </source>
</evidence>
<evidence type="ECO:0000256" key="4">
    <source>
        <dbReference type="ARBA" id="ARBA00022519"/>
    </source>
</evidence>
<evidence type="ECO:0000313" key="23">
    <source>
        <dbReference type="Proteomes" id="UP000251800"/>
    </source>
</evidence>
<evidence type="ECO:0000256" key="19">
    <source>
        <dbReference type="SAM" id="Phobius"/>
    </source>
</evidence>
<keyword evidence="23" id="KW-1185">Reference proteome</keyword>
<dbReference type="EMBL" id="QEQK01000005">
    <property type="protein sequence ID" value="PWN56573.1"/>
    <property type="molecule type" value="Genomic_DNA"/>
</dbReference>
<evidence type="ECO:0000256" key="1">
    <source>
        <dbReference type="ARBA" id="ARBA00004429"/>
    </source>
</evidence>
<gene>
    <name evidence="22" type="ORF">DEH80_07040</name>
</gene>
<evidence type="ECO:0000256" key="14">
    <source>
        <dbReference type="ARBA" id="ARBA00050401"/>
    </source>
</evidence>
<keyword evidence="13 18" id="KW-0511">Multifunctional enzyme</keyword>
<comment type="subcellular location">
    <subcellularLocation>
        <location evidence="1">Cell inner membrane</location>
        <topology evidence="1">Multi-pass membrane protein</topology>
    </subcellularLocation>
    <subcellularLocation>
        <location evidence="18">Cell membrane</location>
        <topology evidence="18">Multi-pass membrane protein</topology>
    </subcellularLocation>
</comment>
<dbReference type="PRINTS" id="PR00864">
    <property type="entry name" value="PREPILNPTASE"/>
</dbReference>
<keyword evidence="5 18" id="KW-0489">Methyltransferase</keyword>
<evidence type="ECO:0000256" key="15">
    <source>
        <dbReference type="ARBA" id="ARBA00067082"/>
    </source>
</evidence>
<feature type="transmembrane region" description="Helical" evidence="19">
    <location>
        <begin position="115"/>
        <end position="132"/>
    </location>
</feature>
<comment type="caution">
    <text evidence="22">The sequence shown here is derived from an EMBL/GenBank/DDBJ whole genome shotgun (WGS) entry which is preliminary data.</text>
</comment>
<dbReference type="InterPro" id="IPR014032">
    <property type="entry name" value="Peptidase_A24A_bac"/>
</dbReference>
<feature type="domain" description="Prepilin type IV endopeptidase peptidase" evidence="20">
    <location>
        <begin position="121"/>
        <end position="229"/>
    </location>
</feature>
<evidence type="ECO:0000256" key="3">
    <source>
        <dbReference type="ARBA" id="ARBA00022475"/>
    </source>
</evidence>
<dbReference type="GO" id="GO:0032259">
    <property type="term" value="P:methylation"/>
    <property type="evidence" value="ECO:0007669"/>
    <property type="project" value="UniProtKB-KW"/>
</dbReference>
<dbReference type="PANTHER" id="PTHR30487">
    <property type="entry name" value="TYPE 4 PREPILIN-LIKE PROTEINS LEADER PEPTIDE-PROCESSING ENZYME"/>
    <property type="match status" value="1"/>
</dbReference>
<evidence type="ECO:0000256" key="17">
    <source>
        <dbReference type="RuleBase" id="RU003793"/>
    </source>
</evidence>
<keyword evidence="3" id="KW-1003">Cell membrane</keyword>
<comment type="function">
    <text evidence="18">Plays an essential role in type IV pili and type II pseudopili formation by proteolytically removing the leader sequence from substrate proteins and subsequently monomethylating the alpha-amino group of the newly exposed N-terminal phenylalanine.</text>
</comment>
<evidence type="ECO:0000256" key="9">
    <source>
        <dbReference type="ARBA" id="ARBA00022692"/>
    </source>
</evidence>
<dbReference type="FunFam" id="1.20.120.1220:FF:000001">
    <property type="entry name" value="Type 4 prepilin-like proteins leader peptide-processing enzyme"/>
    <property type="match status" value="1"/>
</dbReference>
<dbReference type="GO" id="GO:0008168">
    <property type="term" value="F:methyltransferase activity"/>
    <property type="evidence" value="ECO:0007669"/>
    <property type="project" value="UniProtKB-KW"/>
</dbReference>
<evidence type="ECO:0000256" key="10">
    <source>
        <dbReference type="ARBA" id="ARBA00022801"/>
    </source>
</evidence>
<feature type="domain" description="Prepilin peptidase A24 N-terminal" evidence="21">
    <location>
        <begin position="6"/>
        <end position="110"/>
    </location>
</feature>
<dbReference type="OrthoDB" id="9789291at2"/>
<keyword evidence="8" id="KW-0949">S-adenosyl-L-methionine</keyword>
<comment type="similarity">
    <text evidence="2 17">Belongs to the peptidase A24 family.</text>
</comment>
<evidence type="ECO:0000256" key="2">
    <source>
        <dbReference type="ARBA" id="ARBA00005801"/>
    </source>
</evidence>
<evidence type="ECO:0000259" key="21">
    <source>
        <dbReference type="Pfam" id="PF06750"/>
    </source>
</evidence>
<evidence type="ECO:0000259" key="20">
    <source>
        <dbReference type="Pfam" id="PF01478"/>
    </source>
</evidence>
<dbReference type="GO" id="GO:0004190">
    <property type="term" value="F:aspartic-type endopeptidase activity"/>
    <property type="evidence" value="ECO:0007669"/>
    <property type="project" value="UniProtKB-EC"/>
</dbReference>